<accession>A0A9P6CC40</accession>
<keyword evidence="2" id="KW-1185">Reference proteome</keyword>
<dbReference type="EMBL" id="MU150547">
    <property type="protein sequence ID" value="KAF9455709.1"/>
    <property type="molecule type" value="Genomic_DNA"/>
</dbReference>
<dbReference type="AlphaFoldDB" id="A0A9P6CC40"/>
<proteinExistence type="predicted"/>
<organism evidence="1 2">
    <name type="scientific">Collybia nuda</name>
    <dbReference type="NCBI Taxonomy" id="64659"/>
    <lineage>
        <taxon>Eukaryota</taxon>
        <taxon>Fungi</taxon>
        <taxon>Dikarya</taxon>
        <taxon>Basidiomycota</taxon>
        <taxon>Agaricomycotina</taxon>
        <taxon>Agaricomycetes</taxon>
        <taxon>Agaricomycetidae</taxon>
        <taxon>Agaricales</taxon>
        <taxon>Tricholomatineae</taxon>
        <taxon>Clitocybaceae</taxon>
        <taxon>Collybia</taxon>
    </lineage>
</organism>
<dbReference type="OrthoDB" id="2985972at2759"/>
<comment type="caution">
    <text evidence="1">The sequence shown here is derived from an EMBL/GenBank/DDBJ whole genome shotgun (WGS) entry which is preliminary data.</text>
</comment>
<reference evidence="1" key="1">
    <citation type="submission" date="2020-11" db="EMBL/GenBank/DDBJ databases">
        <authorList>
            <consortium name="DOE Joint Genome Institute"/>
            <person name="Ahrendt S."/>
            <person name="Riley R."/>
            <person name="Andreopoulos W."/>
            <person name="Labutti K."/>
            <person name="Pangilinan J."/>
            <person name="Ruiz-Duenas F.J."/>
            <person name="Barrasa J.M."/>
            <person name="Sanchez-Garcia M."/>
            <person name="Camarero S."/>
            <person name="Miyauchi S."/>
            <person name="Serrano A."/>
            <person name="Linde D."/>
            <person name="Babiker R."/>
            <person name="Drula E."/>
            <person name="Ayuso-Fernandez I."/>
            <person name="Pacheco R."/>
            <person name="Padilla G."/>
            <person name="Ferreira P."/>
            <person name="Barriuso J."/>
            <person name="Kellner H."/>
            <person name="Castanera R."/>
            <person name="Alfaro M."/>
            <person name="Ramirez L."/>
            <person name="Pisabarro A.G."/>
            <person name="Kuo A."/>
            <person name="Tritt A."/>
            <person name="Lipzen A."/>
            <person name="He G."/>
            <person name="Yan M."/>
            <person name="Ng V."/>
            <person name="Cullen D."/>
            <person name="Martin F."/>
            <person name="Rosso M.-N."/>
            <person name="Henrissat B."/>
            <person name="Hibbett D."/>
            <person name="Martinez A.T."/>
            <person name="Grigoriev I.V."/>
        </authorList>
    </citation>
    <scope>NUCLEOTIDE SEQUENCE</scope>
    <source>
        <strain evidence="1">CBS 247.69</strain>
    </source>
</reference>
<protein>
    <recommendedName>
        <fullName evidence="3">BTB domain-containing protein</fullName>
    </recommendedName>
</protein>
<evidence type="ECO:0000313" key="2">
    <source>
        <dbReference type="Proteomes" id="UP000807353"/>
    </source>
</evidence>
<name>A0A9P6CC40_9AGAR</name>
<sequence>MFWQAENTLFCINASALASYSEPLFNAFGLPRPPGLKEGSEEDPILWPDLTAAEVASFLKWMTHIEWTPLPPNEATLVDILKVSHRWMVEQGVAYAIHHLEQLGLPAPHRLELARRFQIVTWIRPAVQSLLDIHQPLSSFSSETDVEYMGPKVYTIITRARELILRE</sequence>
<gene>
    <name evidence="1" type="ORF">BDZ94DRAFT_1315916</name>
</gene>
<dbReference type="Proteomes" id="UP000807353">
    <property type="component" value="Unassembled WGS sequence"/>
</dbReference>
<evidence type="ECO:0000313" key="1">
    <source>
        <dbReference type="EMBL" id="KAF9455709.1"/>
    </source>
</evidence>
<evidence type="ECO:0008006" key="3">
    <source>
        <dbReference type="Google" id="ProtNLM"/>
    </source>
</evidence>